<evidence type="ECO:0000313" key="1">
    <source>
        <dbReference type="EMBL" id="BCJ92654.1"/>
    </source>
</evidence>
<protein>
    <submittedName>
        <fullName evidence="1">Uncharacterized protein</fullName>
    </submittedName>
</protein>
<organism evidence="1 2">
    <name type="scientific">Anaerocolumna cellulosilytica</name>
    <dbReference type="NCBI Taxonomy" id="433286"/>
    <lineage>
        <taxon>Bacteria</taxon>
        <taxon>Bacillati</taxon>
        <taxon>Bacillota</taxon>
        <taxon>Clostridia</taxon>
        <taxon>Lachnospirales</taxon>
        <taxon>Lachnospiraceae</taxon>
        <taxon>Anaerocolumna</taxon>
    </lineage>
</organism>
<dbReference type="AlphaFoldDB" id="A0A6S6QQ08"/>
<dbReference type="RefSeq" id="WP_184093815.1">
    <property type="nucleotide sequence ID" value="NZ_AP023367.1"/>
</dbReference>
<sequence length="200" mass="22990">MLIVVTIIIILYLLIRFSGSKTTFNLRKEKEAFLQRERQANVTRKKDLSGLNYINIPIDTLPFIATEDSELKAIQNTVKELADKKILNLTGLSNTDLKLEYGTANITFLSQCDGNFTLLAKTLYKWALWLHDHAMENEALSVLEFGIQCNTDVSKHYFLLAEHYIKYNQKEKIKTLIQTAEGIKSLSKDNIIKYLKELQS</sequence>
<evidence type="ECO:0000313" key="2">
    <source>
        <dbReference type="Proteomes" id="UP000515561"/>
    </source>
</evidence>
<name>A0A6S6QQ08_9FIRM</name>
<dbReference type="KEGG" id="acel:acsn021_02230"/>
<dbReference type="Proteomes" id="UP000515561">
    <property type="component" value="Chromosome"/>
</dbReference>
<dbReference type="EMBL" id="AP023367">
    <property type="protein sequence ID" value="BCJ92654.1"/>
    <property type="molecule type" value="Genomic_DNA"/>
</dbReference>
<gene>
    <name evidence="1" type="ORF">acsn021_02230</name>
</gene>
<accession>A0A6S6QQ08</accession>
<keyword evidence="2" id="KW-1185">Reference proteome</keyword>
<proteinExistence type="predicted"/>
<reference evidence="1 2" key="1">
    <citation type="journal article" date="2016" name="Int. J. Syst. Evol. Microbiol.">
        <title>Descriptions of Anaerotaenia torta gen. nov., sp. nov. and Anaerocolumna cellulosilytica gen. nov., sp. nov. isolated from a methanogenic reactor of cattle waste.</title>
        <authorList>
            <person name="Uek A."/>
            <person name="Ohtaki Y."/>
            <person name="Kaku N."/>
            <person name="Ueki K."/>
        </authorList>
    </citation>
    <scope>NUCLEOTIDE SEQUENCE [LARGE SCALE GENOMIC DNA]</scope>
    <source>
        <strain evidence="1 2">SN021</strain>
    </source>
</reference>